<dbReference type="PANTHER" id="PTHR13748">
    <property type="entry name" value="COBW-RELATED"/>
    <property type="match status" value="1"/>
</dbReference>
<sequence>MEQSSTKKMSEPPDVDAQRIPVTVVTGFLGSGKTTLINRILKEKHGRKIAVIENEFGEIGIDDGIVFNSQENILEMNNGCICCTVRGDLIKILKKLWKRKNKIEHVLIETTGLADPAPVAQTFFVDDDVQEHYRLDAIITVVDAKHLIQHLDDDKPEGVENEAVEQLAFADKVLLNKVDLVSAEEKQEVVKRIKAINSSADIIETVQGNAPLERILEIKAFSLERILEGEPTFLESDGEHQHDSSVTSVGLELEGEMDMKKLDSWLGAILREKGTDIFRSKGILAIKGTADKLVFQGVHMLMGFASSSEGVGKPWQDGERRVNRIVFIGRHLDRKQLASSFTACLAD</sequence>
<dbReference type="eggNOG" id="KOG2743">
    <property type="taxonomic scope" value="Eukaryota"/>
</dbReference>
<evidence type="ECO:0000256" key="2">
    <source>
        <dbReference type="ARBA" id="ARBA00022801"/>
    </source>
</evidence>
<organism evidence="8">
    <name type="scientific">Volvox carteri f. nagariensis</name>
    <dbReference type="NCBI Taxonomy" id="3068"/>
    <lineage>
        <taxon>Eukaryota</taxon>
        <taxon>Viridiplantae</taxon>
        <taxon>Chlorophyta</taxon>
        <taxon>core chlorophytes</taxon>
        <taxon>Chlorophyceae</taxon>
        <taxon>CS clade</taxon>
        <taxon>Chlamydomonadales</taxon>
        <taxon>Volvocaceae</taxon>
        <taxon>Volvox</taxon>
    </lineage>
</organism>
<evidence type="ECO:0000259" key="6">
    <source>
        <dbReference type="SMART" id="SM00833"/>
    </source>
</evidence>
<dbReference type="AlphaFoldDB" id="D8UFW8"/>
<dbReference type="SMART" id="SM00833">
    <property type="entry name" value="CobW_C"/>
    <property type="match status" value="1"/>
</dbReference>
<dbReference type="STRING" id="3068.D8UFW8"/>
<dbReference type="GO" id="GO:0016787">
    <property type="term" value="F:hydrolase activity"/>
    <property type="evidence" value="ECO:0007669"/>
    <property type="project" value="UniProtKB-KW"/>
</dbReference>
<dbReference type="SUPFAM" id="SSF52540">
    <property type="entry name" value="P-loop containing nucleoside triphosphate hydrolases"/>
    <property type="match status" value="1"/>
</dbReference>
<feature type="domain" description="CobW C-terminal" evidence="6">
    <location>
        <begin position="246"/>
        <end position="345"/>
    </location>
</feature>
<dbReference type="InterPro" id="IPR027417">
    <property type="entry name" value="P-loop_NTPase"/>
</dbReference>
<dbReference type="InterPro" id="IPR051316">
    <property type="entry name" value="Zinc-reg_GTPase_activator"/>
</dbReference>
<gene>
    <name evidence="7" type="ORF">VOLCADRAFT_107727</name>
</gene>
<comment type="catalytic activity">
    <reaction evidence="5">
        <text>GTP + H2O = GDP + phosphate + H(+)</text>
        <dbReference type="Rhea" id="RHEA:19669"/>
        <dbReference type="ChEBI" id="CHEBI:15377"/>
        <dbReference type="ChEBI" id="CHEBI:15378"/>
        <dbReference type="ChEBI" id="CHEBI:37565"/>
        <dbReference type="ChEBI" id="CHEBI:43474"/>
        <dbReference type="ChEBI" id="CHEBI:58189"/>
    </reaction>
    <physiologicalReaction direction="left-to-right" evidence="5">
        <dbReference type="Rhea" id="RHEA:19670"/>
    </physiologicalReaction>
</comment>
<dbReference type="InterPro" id="IPR003495">
    <property type="entry name" value="CobW/HypB/UreG_nucleotide-bd"/>
</dbReference>
<dbReference type="Pfam" id="PF02492">
    <property type="entry name" value="cobW"/>
    <property type="match status" value="1"/>
</dbReference>
<reference evidence="7 8" key="1">
    <citation type="journal article" date="2010" name="Science">
        <title>Genomic analysis of organismal complexity in the multicellular green alga Volvox carteri.</title>
        <authorList>
            <person name="Prochnik S.E."/>
            <person name="Umen J."/>
            <person name="Nedelcu A.M."/>
            <person name="Hallmann A."/>
            <person name="Miller S.M."/>
            <person name="Nishii I."/>
            <person name="Ferris P."/>
            <person name="Kuo A."/>
            <person name="Mitros T."/>
            <person name="Fritz-Laylin L.K."/>
            <person name="Hellsten U."/>
            <person name="Chapman J."/>
            <person name="Simakov O."/>
            <person name="Rensing S.A."/>
            <person name="Terry A."/>
            <person name="Pangilinan J."/>
            <person name="Kapitonov V."/>
            <person name="Jurka J."/>
            <person name="Salamov A."/>
            <person name="Shapiro H."/>
            <person name="Schmutz J."/>
            <person name="Grimwood J."/>
            <person name="Lindquist E."/>
            <person name="Lucas S."/>
            <person name="Grigoriev I.V."/>
            <person name="Schmitt R."/>
            <person name="Kirk D."/>
            <person name="Rokhsar D.S."/>
        </authorList>
    </citation>
    <scope>NUCLEOTIDE SEQUENCE [LARGE SCALE GENOMIC DNA]</scope>
    <source>
        <strain evidence="8">f. Nagariensis / Eve</strain>
    </source>
</reference>
<protein>
    <recommendedName>
        <fullName evidence="6">CobW C-terminal domain-containing protein</fullName>
    </recommendedName>
</protein>
<dbReference type="Gene3D" id="3.40.50.300">
    <property type="entry name" value="P-loop containing nucleotide triphosphate hydrolases"/>
    <property type="match status" value="1"/>
</dbReference>
<keyword evidence="2" id="KW-0378">Hydrolase</keyword>
<keyword evidence="1" id="KW-0547">Nucleotide-binding</keyword>
<evidence type="ECO:0000256" key="5">
    <source>
        <dbReference type="ARBA" id="ARBA00049117"/>
    </source>
</evidence>
<dbReference type="SUPFAM" id="SSF90002">
    <property type="entry name" value="Hypothetical protein YjiA, C-terminal domain"/>
    <property type="match status" value="1"/>
</dbReference>
<evidence type="ECO:0000313" key="7">
    <source>
        <dbReference type="EMBL" id="EFJ41410.1"/>
    </source>
</evidence>
<keyword evidence="8" id="KW-1185">Reference proteome</keyword>
<dbReference type="GeneID" id="9627008"/>
<evidence type="ECO:0000256" key="4">
    <source>
        <dbReference type="ARBA" id="ARBA00034320"/>
    </source>
</evidence>
<dbReference type="InterPro" id="IPR036627">
    <property type="entry name" value="CobW-likC_sf"/>
</dbReference>
<dbReference type="OrthoDB" id="258627at2759"/>
<dbReference type="PANTHER" id="PTHR13748:SF70">
    <property type="entry name" value="COBW_HYPB_UREG NUCLEOTIDE-BINDING DOMAIN-CONTAINING PROTEIN"/>
    <property type="match status" value="1"/>
</dbReference>
<dbReference type="InParanoid" id="D8UFW8"/>
<evidence type="ECO:0000256" key="1">
    <source>
        <dbReference type="ARBA" id="ARBA00022741"/>
    </source>
</evidence>
<dbReference type="Gene3D" id="3.30.1220.10">
    <property type="entry name" value="CobW-like, C-terminal domain"/>
    <property type="match status" value="1"/>
</dbReference>
<dbReference type="Pfam" id="PF07683">
    <property type="entry name" value="CobW_C"/>
    <property type="match status" value="1"/>
</dbReference>
<dbReference type="GO" id="GO:0000166">
    <property type="term" value="F:nucleotide binding"/>
    <property type="evidence" value="ECO:0007669"/>
    <property type="project" value="UniProtKB-KW"/>
</dbReference>
<dbReference type="EMBL" id="GL378395">
    <property type="protein sequence ID" value="EFJ41410.1"/>
    <property type="molecule type" value="Genomic_DNA"/>
</dbReference>
<dbReference type="InterPro" id="IPR011629">
    <property type="entry name" value="CobW-like_C"/>
</dbReference>
<evidence type="ECO:0000313" key="8">
    <source>
        <dbReference type="Proteomes" id="UP000001058"/>
    </source>
</evidence>
<dbReference type="FunCoup" id="D8UFW8">
    <property type="interactions" value="414"/>
</dbReference>
<dbReference type="Proteomes" id="UP000001058">
    <property type="component" value="Unassembled WGS sequence"/>
</dbReference>
<accession>D8UFW8</accession>
<comment type="similarity">
    <text evidence="4">Belongs to the SIMIBI class G3E GTPase family. ZNG1 subfamily.</text>
</comment>
<proteinExistence type="inferred from homology"/>
<dbReference type="RefSeq" id="XP_002957516.1">
    <property type="nucleotide sequence ID" value="XM_002957470.1"/>
</dbReference>
<keyword evidence="3" id="KW-0143">Chaperone</keyword>
<dbReference type="GO" id="GO:0005737">
    <property type="term" value="C:cytoplasm"/>
    <property type="evidence" value="ECO:0007669"/>
    <property type="project" value="TreeGrafter"/>
</dbReference>
<evidence type="ECO:0000256" key="3">
    <source>
        <dbReference type="ARBA" id="ARBA00023186"/>
    </source>
</evidence>
<dbReference type="CDD" id="cd03112">
    <property type="entry name" value="CobW-like"/>
    <property type="match status" value="1"/>
</dbReference>
<name>D8UFW8_VOLCA</name>
<dbReference type="KEGG" id="vcn:VOLCADRAFT_107727"/>